<dbReference type="InterPro" id="IPR006680">
    <property type="entry name" value="Amidohydro-rel"/>
</dbReference>
<proteinExistence type="inferred from homology"/>
<evidence type="ECO:0000259" key="2">
    <source>
        <dbReference type="Pfam" id="PF04909"/>
    </source>
</evidence>
<dbReference type="Proteomes" id="UP001555342">
    <property type="component" value="Unassembled WGS sequence"/>
</dbReference>
<name>A0ABV3NWP0_9ENTR</name>
<keyword evidence="4" id="KW-1185">Reference proteome</keyword>
<dbReference type="RefSeq" id="WP_367596025.1">
    <property type="nucleotide sequence ID" value="NZ_JBFMVT010000002.1"/>
</dbReference>
<dbReference type="Pfam" id="PF04909">
    <property type="entry name" value="Amidohydro_2"/>
    <property type="match status" value="1"/>
</dbReference>
<evidence type="ECO:0000313" key="3">
    <source>
        <dbReference type="EMBL" id="MEW7313975.1"/>
    </source>
</evidence>
<accession>A0ABV3NWP0</accession>
<dbReference type="InterPro" id="IPR052350">
    <property type="entry name" value="Metallo-dep_Lactonases"/>
</dbReference>
<organism evidence="3 4">
    <name type="scientific">Buttiauxella gaviniae</name>
    <dbReference type="NCBI Taxonomy" id="82990"/>
    <lineage>
        <taxon>Bacteria</taxon>
        <taxon>Pseudomonadati</taxon>
        <taxon>Pseudomonadota</taxon>
        <taxon>Gammaproteobacteria</taxon>
        <taxon>Enterobacterales</taxon>
        <taxon>Enterobacteriaceae</taxon>
        <taxon>Buttiauxella</taxon>
    </lineage>
</organism>
<dbReference type="PANTHER" id="PTHR43569">
    <property type="entry name" value="AMIDOHYDROLASE"/>
    <property type="match status" value="1"/>
</dbReference>
<protein>
    <submittedName>
        <fullName evidence="3">Amidohydrolase family protein</fullName>
    </submittedName>
</protein>
<dbReference type="EMBL" id="JBFMVT010000002">
    <property type="protein sequence ID" value="MEW7313975.1"/>
    <property type="molecule type" value="Genomic_DNA"/>
</dbReference>
<evidence type="ECO:0000256" key="1">
    <source>
        <dbReference type="ARBA" id="ARBA00038310"/>
    </source>
</evidence>
<comment type="similarity">
    <text evidence="1">Belongs to the metallo-dependent hydrolases superfamily.</text>
</comment>
<comment type="caution">
    <text evidence="3">The sequence shown here is derived from an EMBL/GenBank/DDBJ whole genome shotgun (WGS) entry which is preliminary data.</text>
</comment>
<sequence length="286" mass="31669">MTLVDSHLHLWDPRRLDYAWLRDVPQLNHAHLPEHFAAQGEIPNAAIVVQADCAENQVLDEVNWINQQAAHSPFPIAGIVAWAPLEKGESVIPLLHQLRAMPRVVGIRRSLQNEPLALFYDAHYRAGLLAAAEAGFVLDLCVRAQQLPAVYHLLSWLFTQQPTARVVLDHMGKPDVAHNGRDAWQNALATLASFPSLYCKISGLPTEADWQTWQDEQLAPWIQHAIACFGAGRCLFGGDWPVINLAGGYSRWKQCVEKAITDLPACDKHAIMAGNTREVYLSGSGG</sequence>
<evidence type="ECO:0000313" key="4">
    <source>
        <dbReference type="Proteomes" id="UP001555342"/>
    </source>
</evidence>
<dbReference type="InterPro" id="IPR032466">
    <property type="entry name" value="Metal_Hydrolase"/>
</dbReference>
<dbReference type="Gene3D" id="3.20.20.140">
    <property type="entry name" value="Metal-dependent hydrolases"/>
    <property type="match status" value="1"/>
</dbReference>
<reference evidence="3 4" key="1">
    <citation type="submission" date="2024-07" db="EMBL/GenBank/DDBJ databases">
        <authorList>
            <person name="Wang L."/>
        </authorList>
    </citation>
    <scope>NUCLEOTIDE SEQUENCE [LARGE SCALE GENOMIC DNA]</scope>
    <source>
        <strain evidence="3 4">WL359</strain>
    </source>
</reference>
<feature type="domain" description="Amidohydrolase-related" evidence="2">
    <location>
        <begin position="4"/>
        <end position="280"/>
    </location>
</feature>
<dbReference type="SUPFAM" id="SSF51556">
    <property type="entry name" value="Metallo-dependent hydrolases"/>
    <property type="match status" value="1"/>
</dbReference>
<gene>
    <name evidence="3" type="ORF">AB1E22_14950</name>
</gene>
<dbReference type="PANTHER" id="PTHR43569:SF2">
    <property type="entry name" value="AMIDOHYDROLASE-RELATED DOMAIN-CONTAINING PROTEIN"/>
    <property type="match status" value="1"/>
</dbReference>